<name>A0A9Q0N878_9DIPT</name>
<evidence type="ECO:0000313" key="2">
    <source>
        <dbReference type="Proteomes" id="UP001151699"/>
    </source>
</evidence>
<dbReference type="Proteomes" id="UP001151699">
    <property type="component" value="Chromosome A"/>
</dbReference>
<dbReference type="EMBL" id="WJQU01000001">
    <property type="protein sequence ID" value="KAJ6645587.1"/>
    <property type="molecule type" value="Genomic_DNA"/>
</dbReference>
<evidence type="ECO:0000313" key="1">
    <source>
        <dbReference type="EMBL" id="KAJ6645587.1"/>
    </source>
</evidence>
<proteinExistence type="predicted"/>
<organism evidence="1 2">
    <name type="scientific">Pseudolycoriella hygida</name>
    <dbReference type="NCBI Taxonomy" id="35572"/>
    <lineage>
        <taxon>Eukaryota</taxon>
        <taxon>Metazoa</taxon>
        <taxon>Ecdysozoa</taxon>
        <taxon>Arthropoda</taxon>
        <taxon>Hexapoda</taxon>
        <taxon>Insecta</taxon>
        <taxon>Pterygota</taxon>
        <taxon>Neoptera</taxon>
        <taxon>Endopterygota</taxon>
        <taxon>Diptera</taxon>
        <taxon>Nematocera</taxon>
        <taxon>Sciaroidea</taxon>
        <taxon>Sciaridae</taxon>
        <taxon>Pseudolycoriella</taxon>
    </lineage>
</organism>
<dbReference type="AlphaFoldDB" id="A0A9Q0N878"/>
<sequence>MEECGQDELAACARPLQVLTETSELSFVTKKSELDKLCPDLHAGLQCIRSYTRRCMNMQQRTHFNKLVDEDEDGNIAVILIIQSETYVSHEVTIRIVTPVFQKLALFVKEFIYFK</sequence>
<accession>A0A9Q0N878</accession>
<dbReference type="OrthoDB" id="10051804at2759"/>
<comment type="caution">
    <text evidence="1">The sequence shown here is derived from an EMBL/GenBank/DDBJ whole genome shotgun (WGS) entry which is preliminary data.</text>
</comment>
<dbReference type="PANTHER" id="PTHR33964">
    <property type="entry name" value="RE45066P-RELATED"/>
    <property type="match status" value="1"/>
</dbReference>
<keyword evidence="2" id="KW-1185">Reference proteome</keyword>
<dbReference type="PANTHER" id="PTHR33964:SF1">
    <property type="entry name" value="RE45066P"/>
    <property type="match status" value="1"/>
</dbReference>
<gene>
    <name evidence="1" type="ORF">Bhyg_00793</name>
</gene>
<protein>
    <submittedName>
        <fullName evidence="1">Uncharacterized protein</fullName>
    </submittedName>
</protein>
<reference evidence="1" key="1">
    <citation type="submission" date="2022-07" db="EMBL/GenBank/DDBJ databases">
        <authorList>
            <person name="Trinca V."/>
            <person name="Uliana J.V.C."/>
            <person name="Torres T.T."/>
            <person name="Ward R.J."/>
            <person name="Monesi N."/>
        </authorList>
    </citation>
    <scope>NUCLEOTIDE SEQUENCE</scope>
    <source>
        <strain evidence="1">HSMRA1968</strain>
        <tissue evidence="1">Whole embryos</tissue>
    </source>
</reference>